<reference evidence="5 6" key="1">
    <citation type="submission" date="2020-06" db="EMBL/GenBank/DDBJ databases">
        <title>The yeast mating-type switching endonuclease HO is a domesticated member of an unorthodox homing genetic element family.</title>
        <authorList>
            <person name="Coughlan A.Y."/>
            <person name="Lombardi L."/>
            <person name="Braun-Galleani S."/>
            <person name="Martos A.R."/>
            <person name="Galeote V."/>
            <person name="Bigey F."/>
            <person name="Dequin S."/>
            <person name="Byrne K.P."/>
            <person name="Wolfe K.H."/>
        </authorList>
    </citation>
    <scope>NUCLEOTIDE SEQUENCE [LARGE SCALE GENOMIC DNA]</scope>
    <source>
        <strain evidence="5 6">CBS2947</strain>
    </source>
</reference>
<gene>
    <name evidence="5" type="ORF">HG537_0E05110</name>
</gene>
<dbReference type="InterPro" id="IPR042171">
    <property type="entry name" value="Acyl-CoA_hotdog"/>
</dbReference>
<dbReference type="PANTHER" id="PTHR11066">
    <property type="entry name" value="ACYL-COA THIOESTERASE"/>
    <property type="match status" value="1"/>
</dbReference>
<dbReference type="GO" id="GO:0006637">
    <property type="term" value="P:acyl-CoA metabolic process"/>
    <property type="evidence" value="ECO:0007669"/>
    <property type="project" value="InterPro"/>
</dbReference>
<dbReference type="EMBL" id="CP059271">
    <property type="protein sequence ID" value="QLQ81156.1"/>
    <property type="molecule type" value="Genomic_DNA"/>
</dbReference>
<dbReference type="Pfam" id="PF13622">
    <property type="entry name" value="4HBT_3"/>
    <property type="match status" value="1"/>
</dbReference>
<organism evidence="5 6">
    <name type="scientific">Torulaspora globosa</name>
    <dbReference type="NCBI Taxonomy" id="48254"/>
    <lineage>
        <taxon>Eukaryota</taxon>
        <taxon>Fungi</taxon>
        <taxon>Dikarya</taxon>
        <taxon>Ascomycota</taxon>
        <taxon>Saccharomycotina</taxon>
        <taxon>Saccharomycetes</taxon>
        <taxon>Saccharomycetales</taxon>
        <taxon>Saccharomycetaceae</taxon>
        <taxon>Torulaspora</taxon>
    </lineage>
</organism>
<feature type="domain" description="Acyl-CoA thioesterase 2 C-terminal" evidence="3">
    <location>
        <begin position="223"/>
        <end position="319"/>
    </location>
</feature>
<proteinExistence type="inferred from homology"/>
<feature type="domain" description="Acyl-CoA thioesterase-like N-terminal HotDog" evidence="4">
    <location>
        <begin position="33"/>
        <end position="111"/>
    </location>
</feature>
<dbReference type="GO" id="GO:0009062">
    <property type="term" value="P:fatty acid catabolic process"/>
    <property type="evidence" value="ECO:0007669"/>
    <property type="project" value="TreeGrafter"/>
</dbReference>
<keyword evidence="6" id="KW-1185">Reference proteome</keyword>
<evidence type="ECO:0000259" key="4">
    <source>
        <dbReference type="Pfam" id="PF13622"/>
    </source>
</evidence>
<protein>
    <recommendedName>
        <fullName evidence="7">Acyl-CoA thioesterase II</fullName>
    </recommendedName>
</protein>
<dbReference type="GO" id="GO:0047617">
    <property type="term" value="F:fatty acyl-CoA hydrolase activity"/>
    <property type="evidence" value="ECO:0007669"/>
    <property type="project" value="InterPro"/>
</dbReference>
<dbReference type="InterPro" id="IPR025652">
    <property type="entry name" value="TesB_C"/>
</dbReference>
<evidence type="ECO:0008006" key="7">
    <source>
        <dbReference type="Google" id="ProtNLM"/>
    </source>
</evidence>
<evidence type="ECO:0000313" key="6">
    <source>
        <dbReference type="Proteomes" id="UP000510647"/>
    </source>
</evidence>
<dbReference type="Gene3D" id="2.40.160.210">
    <property type="entry name" value="Acyl-CoA thioesterase, double hotdog domain"/>
    <property type="match status" value="1"/>
</dbReference>
<dbReference type="SUPFAM" id="SSF54637">
    <property type="entry name" value="Thioesterase/thiol ester dehydrase-isomerase"/>
    <property type="match status" value="2"/>
</dbReference>
<evidence type="ECO:0000259" key="3">
    <source>
        <dbReference type="Pfam" id="PF02551"/>
    </source>
</evidence>
<accession>A0A7H9HW66</accession>
<sequence length="332" mass="38122">MSSRLASLEKILEVSRVSGSKFVTKALPAAPVGSRGTFGGTLVAQSLLASLHTVPQDFIPSSLHCYFVSGGDPSKMIAYDVQELRQGRNFIHKQVRAYQSKRLVFTTSILFAREKKDHDSLHRLKKVELKDGPETFEDGGELFRAKVVEGGNLERYGRLSEGLGEVGPLQKHIEAFKYGPIEYRFPHDMFYSRKHTDMLQQFVRIRNEVTVEKQTIDSDYSLSITPRNDPRYNYVAFAYLSDSYFLLTVPYFHRLPMYSHKFSVSLDHCIHFHQLPKVNEWIYLQIQNPRSFWDKHFLQGEYFSASTGEIVASVSQEGLVIYDSEETIRAKF</sequence>
<evidence type="ECO:0000256" key="1">
    <source>
        <dbReference type="ARBA" id="ARBA00006538"/>
    </source>
</evidence>
<dbReference type="InterPro" id="IPR029069">
    <property type="entry name" value="HotDog_dom_sf"/>
</dbReference>
<dbReference type="CDD" id="cd03445">
    <property type="entry name" value="Thioesterase_II_repeat2"/>
    <property type="match status" value="1"/>
</dbReference>
<dbReference type="Proteomes" id="UP000510647">
    <property type="component" value="Chromosome 5"/>
</dbReference>
<comment type="similarity">
    <text evidence="1">Belongs to the C/M/P thioester hydrolase family.</text>
</comment>
<dbReference type="CDD" id="cd03444">
    <property type="entry name" value="Thioesterase_II_repeat1"/>
    <property type="match status" value="1"/>
</dbReference>
<evidence type="ECO:0000256" key="2">
    <source>
        <dbReference type="ARBA" id="ARBA00022801"/>
    </source>
</evidence>
<dbReference type="InterPro" id="IPR003703">
    <property type="entry name" value="Acyl_CoA_thio"/>
</dbReference>
<name>A0A7H9HW66_9SACH</name>
<dbReference type="InterPro" id="IPR049449">
    <property type="entry name" value="TesB_ACOT8-like_N"/>
</dbReference>
<dbReference type="OrthoDB" id="68328at2759"/>
<dbReference type="GO" id="GO:0005782">
    <property type="term" value="C:peroxisomal matrix"/>
    <property type="evidence" value="ECO:0007669"/>
    <property type="project" value="TreeGrafter"/>
</dbReference>
<evidence type="ECO:0000313" key="5">
    <source>
        <dbReference type="EMBL" id="QLQ81156.1"/>
    </source>
</evidence>
<dbReference type="AlphaFoldDB" id="A0A7H9HW66"/>
<dbReference type="Pfam" id="PF02551">
    <property type="entry name" value="Acyl_CoA_thio"/>
    <property type="match status" value="1"/>
</dbReference>
<keyword evidence="2" id="KW-0378">Hydrolase</keyword>
<dbReference type="PANTHER" id="PTHR11066:SF34">
    <property type="entry name" value="ACYL-COENZYME A THIOESTERASE 8"/>
    <property type="match status" value="1"/>
</dbReference>